<dbReference type="SUPFAM" id="SSF52058">
    <property type="entry name" value="L domain-like"/>
    <property type="match status" value="1"/>
</dbReference>
<dbReference type="Gene3D" id="3.80.10.10">
    <property type="entry name" value="Ribonuclease Inhibitor"/>
    <property type="match status" value="1"/>
</dbReference>
<gene>
    <name evidence="1" type="ORF">CTEN210_00837</name>
</gene>
<proteinExistence type="predicted"/>
<dbReference type="EMBL" id="BLLK01000019">
    <property type="protein sequence ID" value="GFH44363.1"/>
    <property type="molecule type" value="Genomic_DNA"/>
</dbReference>
<dbReference type="AlphaFoldDB" id="A0AAD3CEH2"/>
<reference evidence="1 2" key="1">
    <citation type="journal article" date="2021" name="Sci. Rep.">
        <title>The genome of the diatom Chaetoceros tenuissimus carries an ancient integrated fragment of an extant virus.</title>
        <authorList>
            <person name="Hongo Y."/>
            <person name="Kimura K."/>
            <person name="Takaki Y."/>
            <person name="Yoshida Y."/>
            <person name="Baba S."/>
            <person name="Kobayashi G."/>
            <person name="Nagasaki K."/>
            <person name="Hano T."/>
            <person name="Tomaru Y."/>
        </authorList>
    </citation>
    <scope>NUCLEOTIDE SEQUENCE [LARGE SCALE GENOMIC DNA]</scope>
    <source>
        <strain evidence="1 2">NIES-3715</strain>
    </source>
</reference>
<dbReference type="PANTHER" id="PTHR45661">
    <property type="entry name" value="SURFACE ANTIGEN"/>
    <property type="match status" value="1"/>
</dbReference>
<protein>
    <recommendedName>
        <fullName evidence="3">Leucine-rich repeat domain-containing protein</fullName>
    </recommendedName>
</protein>
<dbReference type="InterPro" id="IPR053139">
    <property type="entry name" value="Surface_bspA-like"/>
</dbReference>
<dbReference type="Proteomes" id="UP001054902">
    <property type="component" value="Unassembled WGS sequence"/>
</dbReference>
<dbReference type="PANTHER" id="PTHR45661:SF3">
    <property type="entry name" value="IG-LIKE DOMAIN-CONTAINING PROTEIN"/>
    <property type="match status" value="1"/>
</dbReference>
<name>A0AAD3CEH2_9STRA</name>
<dbReference type="Pfam" id="PF13306">
    <property type="entry name" value="LRR_5"/>
    <property type="match status" value="1"/>
</dbReference>
<comment type="caution">
    <text evidence="1">The sequence shown here is derived from an EMBL/GenBank/DDBJ whole genome shotgun (WGS) entry which is preliminary data.</text>
</comment>
<sequence>MADTFRRIEDYAFECCHSLEFVRLSTDLEYIGYMAFRLCKSLTSIYIPPSCREIDEEAFHSCEKLIIFNVPQHTELGNNVIARTALKKVNIHFNNEVNNDEWIKDINEAEEFALHRACSSFNPLEEIIHAIVKRQGRRSLKKKNHIGVTPLQYIDTNPYTDIEEKKIMKQYILDMMGVLH</sequence>
<keyword evidence="2" id="KW-1185">Reference proteome</keyword>
<evidence type="ECO:0000313" key="1">
    <source>
        <dbReference type="EMBL" id="GFH44363.1"/>
    </source>
</evidence>
<organism evidence="1 2">
    <name type="scientific">Chaetoceros tenuissimus</name>
    <dbReference type="NCBI Taxonomy" id="426638"/>
    <lineage>
        <taxon>Eukaryota</taxon>
        <taxon>Sar</taxon>
        <taxon>Stramenopiles</taxon>
        <taxon>Ochrophyta</taxon>
        <taxon>Bacillariophyta</taxon>
        <taxon>Coscinodiscophyceae</taxon>
        <taxon>Chaetocerotophycidae</taxon>
        <taxon>Chaetocerotales</taxon>
        <taxon>Chaetocerotaceae</taxon>
        <taxon>Chaetoceros</taxon>
    </lineage>
</organism>
<evidence type="ECO:0000313" key="2">
    <source>
        <dbReference type="Proteomes" id="UP001054902"/>
    </source>
</evidence>
<accession>A0AAD3CEH2</accession>
<dbReference type="InterPro" id="IPR026906">
    <property type="entry name" value="LRR_5"/>
</dbReference>
<evidence type="ECO:0008006" key="3">
    <source>
        <dbReference type="Google" id="ProtNLM"/>
    </source>
</evidence>
<dbReference type="InterPro" id="IPR032675">
    <property type="entry name" value="LRR_dom_sf"/>
</dbReference>